<dbReference type="Proteomes" id="UP001482620">
    <property type="component" value="Unassembled WGS sequence"/>
</dbReference>
<organism evidence="1 2">
    <name type="scientific">Ilyodon furcidens</name>
    <name type="common">goldbreast splitfin</name>
    <dbReference type="NCBI Taxonomy" id="33524"/>
    <lineage>
        <taxon>Eukaryota</taxon>
        <taxon>Metazoa</taxon>
        <taxon>Chordata</taxon>
        <taxon>Craniata</taxon>
        <taxon>Vertebrata</taxon>
        <taxon>Euteleostomi</taxon>
        <taxon>Actinopterygii</taxon>
        <taxon>Neopterygii</taxon>
        <taxon>Teleostei</taxon>
        <taxon>Neoteleostei</taxon>
        <taxon>Acanthomorphata</taxon>
        <taxon>Ovalentaria</taxon>
        <taxon>Atherinomorphae</taxon>
        <taxon>Cyprinodontiformes</taxon>
        <taxon>Goodeidae</taxon>
        <taxon>Ilyodon</taxon>
    </lineage>
</organism>
<accession>A0ABV0V555</accession>
<name>A0ABV0V555_9TELE</name>
<proteinExistence type="predicted"/>
<protein>
    <submittedName>
        <fullName evidence="1">Uncharacterized protein</fullName>
    </submittedName>
</protein>
<keyword evidence="2" id="KW-1185">Reference proteome</keyword>
<evidence type="ECO:0000313" key="1">
    <source>
        <dbReference type="EMBL" id="MEQ2252481.1"/>
    </source>
</evidence>
<evidence type="ECO:0000313" key="2">
    <source>
        <dbReference type="Proteomes" id="UP001482620"/>
    </source>
</evidence>
<comment type="caution">
    <text evidence="1">The sequence shown here is derived from an EMBL/GenBank/DDBJ whole genome shotgun (WGS) entry which is preliminary data.</text>
</comment>
<gene>
    <name evidence="1" type="ORF">ILYODFUR_022138</name>
</gene>
<sequence length="90" mass="10597">MAENGRRPGGVQQCANGPMFSKQVVQQQEVNMTKHSHFIKVYPYKWPNLSWQYCLFFLTEQHFVLTCDVFATYQWTILLGLMMRSTMCLL</sequence>
<reference evidence="1 2" key="1">
    <citation type="submission" date="2021-06" db="EMBL/GenBank/DDBJ databases">
        <authorList>
            <person name="Palmer J.M."/>
        </authorList>
    </citation>
    <scope>NUCLEOTIDE SEQUENCE [LARGE SCALE GENOMIC DNA]</scope>
    <source>
        <strain evidence="2">if_2019</strain>
        <tissue evidence="1">Muscle</tissue>
    </source>
</reference>
<dbReference type="EMBL" id="JAHRIQ010095104">
    <property type="protein sequence ID" value="MEQ2252481.1"/>
    <property type="molecule type" value="Genomic_DNA"/>
</dbReference>